<name>A0ABW8ZK24_9BURK</name>
<dbReference type="SUPFAM" id="SSF110849">
    <property type="entry name" value="ParB/Sulfiredoxin"/>
    <property type="match status" value="1"/>
</dbReference>
<comment type="caution">
    <text evidence="2">The sequence shown here is derived from an EMBL/GenBank/DDBJ whole genome shotgun (WGS) entry which is preliminary data.</text>
</comment>
<sequence length="549" mass="59651">MAELTAQDMAAKLLAEGFPRSGPEATALSDPLADTPMIVTLDQLRPYEHNPRVTRNPLYEDIKASIRERGLDAPPAITRRPGDPHYIIRNGGNTRLAILRELWAETKAERFFRIACQFRPWSARGEIIALTGHLAENELHGGLSFIERALGVEKARELYEQESGQSLTQVELSRRLSADGYPVTQPHISRMQEAVRYLLPAIPHLLYGGLGRPQIERLTGLRRAGARLWDARSDGRSLPIEFATLFQEMLSTFDGAPDALSIPRLEDELVGQMAEYLGVDYDTLLFDLRDSENRQRALTAAPAGPATAPDVEPIPPGHSSGAAPATPVVPTAPPSTTSTITSDAVATIVPPANHTPIAPSTQAPPTRETNDRHSPTVVSPASTTGRLDTIQRMVAEQLGEQRPDFTQGPLRAIPIQVDALYPITDIWYIDAGLDAPAPLRTHIAQFAREIAAEAGLDDGIDDIATGIGFLCSPGRDDDVGFRSAVARLLHALSSDDPVICMPLTSLLLGADTTVIRLSDDALVKLFRLIRLARRLRDHERGTGASIATA</sequence>
<keyword evidence="3" id="KW-1185">Reference proteome</keyword>
<protein>
    <recommendedName>
        <fullName evidence="4">Integrating conjugative element, PFGI_1 class, ParB family protein</fullName>
    </recommendedName>
</protein>
<feature type="compositionally biased region" description="Low complexity" evidence="1">
    <location>
        <begin position="297"/>
        <end position="309"/>
    </location>
</feature>
<dbReference type="NCBIfam" id="TIGR03764">
    <property type="entry name" value="ICE_PFGI_1_parB"/>
    <property type="match status" value="1"/>
</dbReference>
<gene>
    <name evidence="2" type="ORF">PQR66_09440</name>
</gene>
<feature type="compositionally biased region" description="Low complexity" evidence="1">
    <location>
        <begin position="319"/>
        <end position="344"/>
    </location>
</feature>
<organism evidence="2 3">
    <name type="scientific">Paraburkholderia agricolaris</name>
    <dbReference type="NCBI Taxonomy" id="2152888"/>
    <lineage>
        <taxon>Bacteria</taxon>
        <taxon>Pseudomonadati</taxon>
        <taxon>Pseudomonadota</taxon>
        <taxon>Betaproteobacteria</taxon>
        <taxon>Burkholderiales</taxon>
        <taxon>Burkholderiaceae</taxon>
        <taxon>Paraburkholderia</taxon>
    </lineage>
</organism>
<evidence type="ECO:0000313" key="3">
    <source>
        <dbReference type="Proteomes" id="UP001629249"/>
    </source>
</evidence>
<evidence type="ECO:0000256" key="1">
    <source>
        <dbReference type="SAM" id="MobiDB-lite"/>
    </source>
</evidence>
<dbReference type="Proteomes" id="UP001629249">
    <property type="component" value="Unassembled WGS sequence"/>
</dbReference>
<proteinExistence type="predicted"/>
<dbReference type="InterPro" id="IPR036086">
    <property type="entry name" value="ParB/Sulfiredoxin_sf"/>
</dbReference>
<dbReference type="EMBL" id="JAQQFN010000005">
    <property type="protein sequence ID" value="MFL9883247.1"/>
    <property type="molecule type" value="Genomic_DNA"/>
</dbReference>
<dbReference type="RefSeq" id="WP_408326169.1">
    <property type="nucleotide sequence ID" value="NZ_JAQQFH010000002.1"/>
</dbReference>
<evidence type="ECO:0000313" key="2">
    <source>
        <dbReference type="EMBL" id="MFL9883247.1"/>
    </source>
</evidence>
<reference evidence="2 3" key="1">
    <citation type="journal article" date="2024" name="Chem. Sci.">
        <title>Discovery of megapolipeptins by genome mining of a Burkholderiales bacteria collection.</title>
        <authorList>
            <person name="Paulo B.S."/>
            <person name="Recchia M.J.J."/>
            <person name="Lee S."/>
            <person name="Fergusson C.H."/>
            <person name="Romanowski S.B."/>
            <person name="Hernandez A."/>
            <person name="Krull N."/>
            <person name="Liu D.Y."/>
            <person name="Cavanagh H."/>
            <person name="Bos A."/>
            <person name="Gray C.A."/>
            <person name="Murphy B.T."/>
            <person name="Linington R.G."/>
            <person name="Eustaquio A.S."/>
        </authorList>
    </citation>
    <scope>NUCLEOTIDE SEQUENCE [LARGE SCALE GENOMIC DNA]</scope>
    <source>
        <strain evidence="2 3">RL16-012-BIC-B</strain>
    </source>
</reference>
<accession>A0ABW8ZK24</accession>
<dbReference type="InterPro" id="IPR022304">
    <property type="entry name" value="ICE_PFGI_1_ParB"/>
</dbReference>
<evidence type="ECO:0008006" key="4">
    <source>
        <dbReference type="Google" id="ProtNLM"/>
    </source>
</evidence>
<feature type="region of interest" description="Disordered" evidence="1">
    <location>
        <begin position="297"/>
        <end position="382"/>
    </location>
</feature>